<keyword evidence="4" id="KW-0158">Chromosome</keyword>
<accession>A0A1I8MBZ2</accession>
<organism evidence="18">
    <name type="scientific">Musca domestica</name>
    <name type="common">House fly</name>
    <dbReference type="NCBI Taxonomy" id="7370"/>
    <lineage>
        <taxon>Eukaryota</taxon>
        <taxon>Metazoa</taxon>
        <taxon>Ecdysozoa</taxon>
        <taxon>Arthropoda</taxon>
        <taxon>Hexapoda</taxon>
        <taxon>Insecta</taxon>
        <taxon>Pterygota</taxon>
        <taxon>Neoptera</taxon>
        <taxon>Endopterygota</taxon>
        <taxon>Diptera</taxon>
        <taxon>Brachycera</taxon>
        <taxon>Muscomorpha</taxon>
        <taxon>Muscoidea</taxon>
        <taxon>Muscidae</taxon>
        <taxon>Musca</taxon>
    </lineage>
</organism>
<feature type="compositionally biased region" description="Polar residues" evidence="15">
    <location>
        <begin position="114"/>
        <end position="136"/>
    </location>
</feature>
<gene>
    <name evidence="18" type="primary">101889348</name>
</gene>
<feature type="region of interest" description="Disordered" evidence="15">
    <location>
        <begin position="234"/>
        <end position="268"/>
    </location>
</feature>
<evidence type="ECO:0000256" key="11">
    <source>
        <dbReference type="ARBA" id="ARBA00023054"/>
    </source>
</evidence>
<keyword evidence="7" id="KW-0479">Metal-binding</keyword>
<feature type="region of interest" description="Disordered" evidence="15">
    <location>
        <begin position="114"/>
        <end position="151"/>
    </location>
</feature>
<evidence type="ECO:0000256" key="12">
    <source>
        <dbReference type="ARBA" id="ARBA00023242"/>
    </source>
</evidence>
<dbReference type="GO" id="GO:0033314">
    <property type="term" value="P:mitotic DNA replication checkpoint signaling"/>
    <property type="evidence" value="ECO:0007669"/>
    <property type="project" value="TreeGrafter"/>
</dbReference>
<evidence type="ECO:0000256" key="14">
    <source>
        <dbReference type="ARBA" id="ARBA00030672"/>
    </source>
</evidence>
<dbReference type="SUPFAM" id="SSF57667">
    <property type="entry name" value="beta-beta-alpha zinc fingers"/>
    <property type="match status" value="1"/>
</dbReference>
<evidence type="ECO:0000256" key="13">
    <source>
        <dbReference type="ARBA" id="ARBA00023306"/>
    </source>
</evidence>
<dbReference type="InterPro" id="IPR022755">
    <property type="entry name" value="Znf_C2H2_jaz"/>
</dbReference>
<dbReference type="VEuPathDB" id="VectorBase:MDOA003328"/>
<keyword evidence="9" id="KW-0498">Mitosis</keyword>
<evidence type="ECO:0000256" key="8">
    <source>
        <dbReference type="ARBA" id="ARBA00022771"/>
    </source>
</evidence>
<dbReference type="EnsemblMetazoa" id="MDOA003328-RA">
    <property type="protein sequence ID" value="MDOA003328-PA"/>
    <property type="gene ID" value="MDOA003328"/>
</dbReference>
<comment type="subcellular location">
    <subcellularLocation>
        <location evidence="1">Chromosome</location>
    </subcellularLocation>
    <subcellularLocation>
        <location evidence="2">Nucleus speckle</location>
    </subcellularLocation>
</comment>
<evidence type="ECO:0000256" key="4">
    <source>
        <dbReference type="ARBA" id="ARBA00022454"/>
    </source>
</evidence>
<feature type="compositionally biased region" description="Acidic residues" evidence="15">
    <location>
        <begin position="246"/>
        <end position="260"/>
    </location>
</feature>
<dbReference type="GO" id="GO:0003676">
    <property type="term" value="F:nucleic acid binding"/>
    <property type="evidence" value="ECO:0007669"/>
    <property type="project" value="InterPro"/>
</dbReference>
<dbReference type="Pfam" id="PF23406">
    <property type="entry name" value="ZNF380_CC"/>
    <property type="match status" value="1"/>
</dbReference>
<dbReference type="RefSeq" id="XP_005179802.2">
    <property type="nucleotide sequence ID" value="XM_005179745.4"/>
</dbReference>
<dbReference type="Gene3D" id="3.30.160.60">
    <property type="entry name" value="Classic Zinc Finger"/>
    <property type="match status" value="1"/>
</dbReference>
<keyword evidence="11" id="KW-0175">Coiled coil</keyword>
<evidence type="ECO:0000313" key="18">
    <source>
        <dbReference type="EnsemblMetazoa" id="MDOA003328-PA"/>
    </source>
</evidence>
<dbReference type="PANTHER" id="PTHR13278">
    <property type="entry name" value="ZINC FINGER PROTEIN 830"/>
    <property type="match status" value="1"/>
</dbReference>
<feature type="compositionally biased region" description="Basic and acidic residues" evidence="15">
    <location>
        <begin position="234"/>
        <end position="245"/>
    </location>
</feature>
<dbReference type="PANTHER" id="PTHR13278:SF0">
    <property type="entry name" value="ZINC FINGER PROTEIN 830"/>
    <property type="match status" value="1"/>
</dbReference>
<feature type="domain" description="Zinc finger double-stranded RNA binding" evidence="16">
    <location>
        <begin position="44"/>
        <end position="70"/>
    </location>
</feature>
<evidence type="ECO:0000256" key="7">
    <source>
        <dbReference type="ARBA" id="ARBA00022723"/>
    </source>
</evidence>
<dbReference type="GO" id="GO:0033260">
    <property type="term" value="P:nuclear DNA replication"/>
    <property type="evidence" value="ECO:0007669"/>
    <property type="project" value="TreeGrafter"/>
</dbReference>
<dbReference type="InterPro" id="IPR059039">
    <property type="entry name" value="ZNF380_CC"/>
</dbReference>
<protein>
    <recommendedName>
        <fullName evidence="3">Zinc finger protein 830</fullName>
    </recommendedName>
    <alternativeName>
        <fullName evidence="14">Coiled-coil domain-containing protein 16</fullName>
    </alternativeName>
</protein>
<dbReference type="VEuPathDB" id="VectorBase:MDOMA2_014019"/>
<evidence type="ECO:0000259" key="17">
    <source>
        <dbReference type="Pfam" id="PF23406"/>
    </source>
</evidence>
<dbReference type="GO" id="GO:0044773">
    <property type="term" value="P:mitotic DNA damage checkpoint signaling"/>
    <property type="evidence" value="ECO:0007669"/>
    <property type="project" value="TreeGrafter"/>
</dbReference>
<name>A0A1I8MBZ2_MUSDO</name>
<dbReference type="InterPro" id="IPR040050">
    <property type="entry name" value="ZNF830-like"/>
</dbReference>
<evidence type="ECO:0000256" key="9">
    <source>
        <dbReference type="ARBA" id="ARBA00022776"/>
    </source>
</evidence>
<dbReference type="InterPro" id="IPR036236">
    <property type="entry name" value="Znf_C2H2_sf"/>
</dbReference>
<dbReference type="eggNOG" id="KOG3032">
    <property type="taxonomic scope" value="Eukaryota"/>
</dbReference>
<feature type="domain" description="ZNF380 coiled-coil" evidence="17">
    <location>
        <begin position="153"/>
        <end position="229"/>
    </location>
</feature>
<sequence>MKRLSTNVTQKQLRALAVKHGMKETSNTTEKIESPLMKVDSKGQLICVICRTPLKSANIWKVHVNSKAHKNNVQAAKELKTTLLNAGSSLKTNTTATTTKTADVPLKVATTKETSALKTKSVPTESAPTKQTTTPAVSAKGTEVQDKASNDPLPAEFFDSNTTETKGQNADTKDAEWELFQKEIKEVAEASYEIFVADQKELAVEKELVEIDEQIHHWSKVLELEEKRKKLNKAVEKAKSGHNSDDSSDEVSEAEDFDEFSDWRAKRF</sequence>
<reference evidence="18" key="1">
    <citation type="submission" date="2020-05" db="UniProtKB">
        <authorList>
            <consortium name="EnsemblMetazoa"/>
        </authorList>
    </citation>
    <scope>IDENTIFICATION</scope>
    <source>
        <strain evidence="18">Aabys</strain>
    </source>
</reference>
<keyword evidence="5" id="KW-0217">Developmental protein</keyword>
<dbReference type="OrthoDB" id="77607at2759"/>
<evidence type="ECO:0000256" key="15">
    <source>
        <dbReference type="SAM" id="MobiDB-lite"/>
    </source>
</evidence>
<evidence type="ECO:0000256" key="1">
    <source>
        <dbReference type="ARBA" id="ARBA00004286"/>
    </source>
</evidence>
<dbReference type="GO" id="GO:0005681">
    <property type="term" value="C:spliceosomal complex"/>
    <property type="evidence" value="ECO:0007669"/>
    <property type="project" value="InterPro"/>
</dbReference>
<proteinExistence type="predicted"/>
<dbReference type="KEGG" id="mde:101889348"/>
<keyword evidence="6" id="KW-0132">Cell division</keyword>
<evidence type="ECO:0000256" key="5">
    <source>
        <dbReference type="ARBA" id="ARBA00022473"/>
    </source>
</evidence>
<dbReference type="GO" id="GO:0008270">
    <property type="term" value="F:zinc ion binding"/>
    <property type="evidence" value="ECO:0007669"/>
    <property type="project" value="UniProtKB-KW"/>
</dbReference>
<dbReference type="AlphaFoldDB" id="A0A1I8MBZ2"/>
<keyword evidence="13" id="KW-0131">Cell cycle</keyword>
<evidence type="ECO:0000256" key="6">
    <source>
        <dbReference type="ARBA" id="ARBA00022618"/>
    </source>
</evidence>
<dbReference type="Pfam" id="PF12171">
    <property type="entry name" value="zf-C2H2_jaz"/>
    <property type="match status" value="1"/>
</dbReference>
<keyword evidence="12" id="KW-0539">Nucleus</keyword>
<evidence type="ECO:0000256" key="10">
    <source>
        <dbReference type="ARBA" id="ARBA00022833"/>
    </source>
</evidence>
<evidence type="ECO:0000256" key="2">
    <source>
        <dbReference type="ARBA" id="ARBA00004324"/>
    </source>
</evidence>
<evidence type="ECO:0000256" key="3">
    <source>
        <dbReference type="ARBA" id="ARBA00017358"/>
    </source>
</evidence>
<dbReference type="STRING" id="7370.A0A1I8MBZ2"/>
<keyword evidence="10" id="KW-0862">Zinc</keyword>
<evidence type="ECO:0000259" key="16">
    <source>
        <dbReference type="Pfam" id="PF12171"/>
    </source>
</evidence>
<keyword evidence="8" id="KW-0863">Zinc-finger</keyword>